<dbReference type="NCBIfam" id="TIGR01716">
    <property type="entry name" value="RGG_Cterm"/>
    <property type="match status" value="1"/>
</dbReference>
<dbReference type="RefSeq" id="WP_126814706.1">
    <property type="nucleotide sequence ID" value="NZ_NGKC01000017.1"/>
</dbReference>
<evidence type="ECO:0000313" key="2">
    <source>
        <dbReference type="EMBL" id="RSU09637.1"/>
    </source>
</evidence>
<dbReference type="InterPro" id="IPR053163">
    <property type="entry name" value="HTH-type_regulator_Rgg"/>
</dbReference>
<protein>
    <recommendedName>
        <fullName evidence="1">HTH cro/C1-type domain-containing protein</fullName>
    </recommendedName>
</protein>
<dbReference type="InterPro" id="IPR010057">
    <property type="entry name" value="Transcription_activator_Rgg_C"/>
</dbReference>
<dbReference type="PANTHER" id="PTHR37038:SF12">
    <property type="entry name" value="TRANSCRIPTIONAL REGULATOR"/>
    <property type="match status" value="1"/>
</dbReference>
<dbReference type="OrthoDB" id="34624at2"/>
<dbReference type="InterPro" id="IPR001387">
    <property type="entry name" value="Cro/C1-type_HTH"/>
</dbReference>
<name>A0A430AP28_9ENTE</name>
<evidence type="ECO:0000313" key="3">
    <source>
        <dbReference type="Proteomes" id="UP000286773"/>
    </source>
</evidence>
<accession>A0A430AP28</accession>
<dbReference type="InterPro" id="IPR010982">
    <property type="entry name" value="Lambda_DNA-bd_dom_sf"/>
</dbReference>
<dbReference type="Pfam" id="PF01381">
    <property type="entry name" value="HTH_3"/>
    <property type="match status" value="1"/>
</dbReference>
<dbReference type="Pfam" id="PF21259">
    <property type="entry name" value="Rgg_C"/>
    <property type="match status" value="1"/>
</dbReference>
<dbReference type="Gene3D" id="1.25.40.10">
    <property type="entry name" value="Tetratricopeptide repeat domain"/>
    <property type="match status" value="1"/>
</dbReference>
<gene>
    <name evidence="2" type="ORF">CBF27_12165</name>
</gene>
<dbReference type="AlphaFoldDB" id="A0A430AP28"/>
<dbReference type="Proteomes" id="UP000286773">
    <property type="component" value="Unassembled WGS sequence"/>
</dbReference>
<feature type="domain" description="HTH cro/C1-type" evidence="1">
    <location>
        <begin position="14"/>
        <end position="63"/>
    </location>
</feature>
<proteinExistence type="predicted"/>
<reference evidence="2 3" key="1">
    <citation type="submission" date="2017-05" db="EMBL/GenBank/DDBJ databases">
        <title>Vagococcus spp. assemblies.</title>
        <authorList>
            <person name="Gulvik C.A."/>
        </authorList>
    </citation>
    <scope>NUCLEOTIDE SEQUENCE [LARGE SCALE GENOMIC DNA]</scope>
    <source>
        <strain evidence="2 3">LMG 24798</strain>
    </source>
</reference>
<sequence length="299" mass="34934">MKEKNFGPLFADFRKRKGYTAKDTAKNIISVQFLRLFEKGDSDINLTNFYDLLDRINVTFEEFMFEYEENSVDKDISQAEQILDAFMNERNSIKFKKFAASLNESYQKKGNIRDYHFYLVTEAIYDNIFLTDTQTNIEELEKYLFDCETWGKYEAFIAANIYFHFSSDSLVVFAERALPTQLTSDSTAIYSIDFYLHACLSLISRNELASAEYLLKKFNDRFAAIGKPQYLILTIFELFLQGLLKIQKGDPSGKETCEDIIEFFESTLKQTDYANALHHLFNLIYGKSPLGKNRRNRMK</sequence>
<dbReference type="InterPro" id="IPR011990">
    <property type="entry name" value="TPR-like_helical_dom_sf"/>
</dbReference>
<comment type="caution">
    <text evidence="2">The sequence shown here is derived from an EMBL/GenBank/DDBJ whole genome shotgun (WGS) entry which is preliminary data.</text>
</comment>
<dbReference type="PROSITE" id="PS50943">
    <property type="entry name" value="HTH_CROC1"/>
    <property type="match status" value="1"/>
</dbReference>
<keyword evidence="3" id="KW-1185">Reference proteome</keyword>
<dbReference type="PANTHER" id="PTHR37038">
    <property type="entry name" value="TRANSCRIPTIONAL REGULATOR-RELATED"/>
    <property type="match status" value="1"/>
</dbReference>
<dbReference type="SMART" id="SM00530">
    <property type="entry name" value="HTH_XRE"/>
    <property type="match status" value="1"/>
</dbReference>
<dbReference type="EMBL" id="NGKC01000017">
    <property type="protein sequence ID" value="RSU09637.1"/>
    <property type="molecule type" value="Genomic_DNA"/>
</dbReference>
<organism evidence="2 3">
    <name type="scientific">Vagococcus acidifermentans</name>
    <dbReference type="NCBI Taxonomy" id="564710"/>
    <lineage>
        <taxon>Bacteria</taxon>
        <taxon>Bacillati</taxon>
        <taxon>Bacillota</taxon>
        <taxon>Bacilli</taxon>
        <taxon>Lactobacillales</taxon>
        <taxon>Enterococcaceae</taxon>
        <taxon>Vagococcus</taxon>
    </lineage>
</organism>
<dbReference type="GO" id="GO:0003677">
    <property type="term" value="F:DNA binding"/>
    <property type="evidence" value="ECO:0007669"/>
    <property type="project" value="InterPro"/>
</dbReference>
<dbReference type="SUPFAM" id="SSF47413">
    <property type="entry name" value="lambda repressor-like DNA-binding domains"/>
    <property type="match status" value="1"/>
</dbReference>
<evidence type="ECO:0000259" key="1">
    <source>
        <dbReference type="PROSITE" id="PS50943"/>
    </source>
</evidence>